<gene>
    <name evidence="9" type="ORF">NUH22_15335</name>
</gene>
<feature type="transmembrane region" description="Helical" evidence="8">
    <location>
        <begin position="314"/>
        <end position="332"/>
    </location>
</feature>
<dbReference type="Proteomes" id="UP001060018">
    <property type="component" value="Chromosome"/>
</dbReference>
<evidence type="ECO:0000256" key="8">
    <source>
        <dbReference type="SAM" id="Phobius"/>
    </source>
</evidence>
<evidence type="ECO:0000313" key="10">
    <source>
        <dbReference type="Proteomes" id="UP001060018"/>
    </source>
</evidence>
<feature type="transmembrane region" description="Helical" evidence="8">
    <location>
        <begin position="123"/>
        <end position="143"/>
    </location>
</feature>
<dbReference type="CDD" id="cd06550">
    <property type="entry name" value="TM_ABC_iron-siderophores_like"/>
    <property type="match status" value="1"/>
</dbReference>
<evidence type="ECO:0000256" key="3">
    <source>
        <dbReference type="ARBA" id="ARBA00022448"/>
    </source>
</evidence>
<dbReference type="GO" id="GO:0005886">
    <property type="term" value="C:plasma membrane"/>
    <property type="evidence" value="ECO:0007669"/>
    <property type="project" value="UniProtKB-SubCell"/>
</dbReference>
<evidence type="ECO:0000256" key="6">
    <source>
        <dbReference type="ARBA" id="ARBA00022989"/>
    </source>
</evidence>
<feature type="transmembrane region" description="Helical" evidence="8">
    <location>
        <begin position="98"/>
        <end position="116"/>
    </location>
</feature>
<evidence type="ECO:0000256" key="5">
    <source>
        <dbReference type="ARBA" id="ARBA00022692"/>
    </source>
</evidence>
<dbReference type="PROSITE" id="PS51257">
    <property type="entry name" value="PROKAR_LIPOPROTEIN"/>
    <property type="match status" value="1"/>
</dbReference>
<dbReference type="SUPFAM" id="SSF81345">
    <property type="entry name" value="ABC transporter involved in vitamin B12 uptake, BtuC"/>
    <property type="match status" value="1"/>
</dbReference>
<feature type="transmembrane region" description="Helical" evidence="8">
    <location>
        <begin position="243"/>
        <end position="274"/>
    </location>
</feature>
<keyword evidence="4" id="KW-1003">Cell membrane</keyword>
<feature type="transmembrane region" description="Helical" evidence="8">
    <location>
        <begin position="69"/>
        <end position="86"/>
    </location>
</feature>
<keyword evidence="5 8" id="KW-0812">Transmembrane</keyword>
<dbReference type="Gene3D" id="1.10.3470.10">
    <property type="entry name" value="ABC transporter involved in vitamin B12 uptake, BtuC"/>
    <property type="match status" value="1"/>
</dbReference>
<reference evidence="9" key="1">
    <citation type="journal article" date="2022" name="Pest Manag. Sci.">
        <title>Glutamicibacter halophytocola-mediated host fitness of potato tuber moth on Solanaceae crops.</title>
        <authorList>
            <person name="Wang W."/>
            <person name="Xiao G."/>
            <person name="Du G."/>
            <person name="Chang L."/>
            <person name="Yang Y."/>
            <person name="Ye J."/>
            <person name="Chen B."/>
        </authorList>
    </citation>
    <scope>NUCLEOTIDE SEQUENCE</scope>
    <source>
        <strain evidence="9">S2</strain>
    </source>
</reference>
<evidence type="ECO:0000256" key="2">
    <source>
        <dbReference type="ARBA" id="ARBA00007935"/>
    </source>
</evidence>
<comment type="similarity">
    <text evidence="2">Belongs to the binding-protein-dependent transport system permease family. FecCD subfamily.</text>
</comment>
<keyword evidence="6 8" id="KW-1133">Transmembrane helix</keyword>
<dbReference type="InterPro" id="IPR000522">
    <property type="entry name" value="ABC_transptr_permease_BtuC"/>
</dbReference>
<feature type="transmembrane region" description="Helical" evidence="8">
    <location>
        <begin position="14"/>
        <end position="37"/>
    </location>
</feature>
<dbReference type="InterPro" id="IPR037294">
    <property type="entry name" value="ABC_BtuC-like"/>
</dbReference>
<comment type="subcellular location">
    <subcellularLocation>
        <location evidence="1">Cell membrane</location>
        <topology evidence="1">Multi-pass membrane protein</topology>
    </subcellularLocation>
</comment>
<evidence type="ECO:0000256" key="4">
    <source>
        <dbReference type="ARBA" id="ARBA00022475"/>
    </source>
</evidence>
<feature type="transmembrane region" description="Helical" evidence="8">
    <location>
        <begin position="197"/>
        <end position="218"/>
    </location>
</feature>
<dbReference type="GO" id="GO:0033214">
    <property type="term" value="P:siderophore-iron import into cell"/>
    <property type="evidence" value="ECO:0007669"/>
    <property type="project" value="TreeGrafter"/>
</dbReference>
<keyword evidence="7 8" id="KW-0472">Membrane</keyword>
<dbReference type="AlphaFoldDB" id="A0AA94XUE9"/>
<accession>A0AA94XUE9</accession>
<organism evidence="9 10">
    <name type="scientific">Glutamicibacter halophytocola</name>
    <dbReference type="NCBI Taxonomy" id="1933880"/>
    <lineage>
        <taxon>Bacteria</taxon>
        <taxon>Bacillati</taxon>
        <taxon>Actinomycetota</taxon>
        <taxon>Actinomycetes</taxon>
        <taxon>Micrococcales</taxon>
        <taxon>Micrococcaceae</taxon>
        <taxon>Glutamicibacter</taxon>
    </lineage>
</organism>
<dbReference type="PANTHER" id="PTHR30472">
    <property type="entry name" value="FERRIC ENTEROBACTIN TRANSPORT SYSTEM PERMEASE PROTEIN"/>
    <property type="match status" value="1"/>
</dbReference>
<evidence type="ECO:0000313" key="9">
    <source>
        <dbReference type="EMBL" id="UUX58651.1"/>
    </source>
</evidence>
<dbReference type="PANTHER" id="PTHR30472:SF1">
    <property type="entry name" value="FE(3+) DICITRATE TRANSPORT SYSTEM PERMEASE PROTEIN FECC-RELATED"/>
    <property type="match status" value="1"/>
</dbReference>
<feature type="transmembrane region" description="Helical" evidence="8">
    <location>
        <begin position="155"/>
        <end position="176"/>
    </location>
</feature>
<proteinExistence type="inferred from homology"/>
<dbReference type="Pfam" id="PF01032">
    <property type="entry name" value="FecCD"/>
    <property type="match status" value="1"/>
</dbReference>
<feature type="transmembrane region" description="Helical" evidence="8">
    <location>
        <begin position="286"/>
        <end position="308"/>
    </location>
</feature>
<evidence type="ECO:0000256" key="1">
    <source>
        <dbReference type="ARBA" id="ARBA00004651"/>
    </source>
</evidence>
<name>A0AA94XUE9_9MICC</name>
<evidence type="ECO:0000256" key="7">
    <source>
        <dbReference type="ARBA" id="ARBA00023136"/>
    </source>
</evidence>
<keyword evidence="3" id="KW-0813">Transport</keyword>
<sequence>MFQPRPTPGRRAPLLWWAAALATLCILIGCSFAVGSASIGLRESLRAVTDFDPSNTEHLLVHELRIPRTFLAMLVGAGLGLAGALMQSLTRNPLAEPGLLGVNSGAAFTVAIAITLGVIQPAVLMLFAFIGAGISAIAVFMLGQRSTRGNDLSRMVLAGAGLSVMLAAATTILIIGGTSQNQTKYASWATGSLQGRGYDVLPTTLVVILIGAVLALGMSRTLDALALGEDSAKALGISTQRSWVLGLLGIVLLSGAATAAAGPISFIGLAAPHAARMLTGIQHHRLLPLSMALGALALLIADILGRVVVIPDEVGAGAMSALIGAPLFILLARRMLKAGS</sequence>
<dbReference type="EMBL" id="CP102487">
    <property type="protein sequence ID" value="UUX58651.1"/>
    <property type="molecule type" value="Genomic_DNA"/>
</dbReference>
<dbReference type="GO" id="GO:0022857">
    <property type="term" value="F:transmembrane transporter activity"/>
    <property type="evidence" value="ECO:0007669"/>
    <property type="project" value="InterPro"/>
</dbReference>
<dbReference type="FunFam" id="1.10.3470.10:FF:000001">
    <property type="entry name" value="Vitamin B12 ABC transporter permease BtuC"/>
    <property type="match status" value="1"/>
</dbReference>
<dbReference type="RefSeq" id="WP_257745543.1">
    <property type="nucleotide sequence ID" value="NZ_CP042260.1"/>
</dbReference>
<protein>
    <submittedName>
        <fullName evidence="9">Iron ABC transporter permease</fullName>
    </submittedName>
</protein>